<proteinExistence type="predicted"/>
<protein>
    <submittedName>
        <fullName evidence="3">Translation initiation factor IF-2-like</fullName>
    </submittedName>
</protein>
<gene>
    <name evidence="3" type="primary">LOC121103646</name>
</gene>
<sequence length="445" mass="45796">MDKDTEEYPRQVPRRTGAARNAVTVYDRDALQKLQAAPGSERPSPSTGRPHDTLPEACAQLWSVVRTIWGRPRIPSARGRAAGATGAPRSREWKTAEGNRPQSALRPSPPPPPAAGEVRGSRGRGVARSGGFRRTTRRRGGPGGRQQPRIVVGLAEHSHLASGVRPGPAPPPAGKVARGRAGPPRSPGGPRPRGRPRSAAASAPPAPLPAARGAPSPHPIPPPPPPAGRAFTGRARAAAPPPPPLGAPTPGSRRGMTWARGEGLGGVRRAGRGSRNGGARAAGRAAGRPSRQETAALRHVFCVSAAAPPSLANASAASSSPSSSRRRRGVSFPVRPPPRDRAPLAARRGAGPRRCGDGPAAPPGLARKLFGPEMEVRSEFPSPRGGGGGGGSPPFLAASAQQQPPPRRRAALPPPRAPGSSFFGEIPPAAPSRDPRPSPRPARAP</sequence>
<dbReference type="RefSeq" id="XP_040490426.1">
    <property type="nucleotide sequence ID" value="XM_040634492.1"/>
</dbReference>
<evidence type="ECO:0000313" key="3">
    <source>
        <dbReference type="RefSeq" id="XP_040490426.1"/>
    </source>
</evidence>
<dbReference type="GO" id="GO:0003677">
    <property type="term" value="F:DNA binding"/>
    <property type="evidence" value="ECO:0007669"/>
    <property type="project" value="InterPro"/>
</dbReference>
<feature type="region of interest" description="Disordered" evidence="1">
    <location>
        <begin position="70"/>
        <end position="292"/>
    </location>
</feature>
<feature type="compositionally biased region" description="Low complexity" evidence="1">
    <location>
        <begin position="124"/>
        <end position="133"/>
    </location>
</feature>
<evidence type="ECO:0000256" key="1">
    <source>
        <dbReference type="SAM" id="MobiDB-lite"/>
    </source>
</evidence>
<feature type="region of interest" description="Disordered" evidence="1">
    <location>
        <begin position="307"/>
        <end position="445"/>
    </location>
</feature>
<feature type="region of interest" description="Disordered" evidence="1">
    <location>
        <begin position="1"/>
        <end position="55"/>
    </location>
</feature>
<dbReference type="KEGG" id="umr:121103646"/>
<organism evidence="2 3">
    <name type="scientific">Ursus maritimus</name>
    <name type="common">Polar bear</name>
    <name type="synonym">Thalarctos maritimus</name>
    <dbReference type="NCBI Taxonomy" id="29073"/>
    <lineage>
        <taxon>Eukaryota</taxon>
        <taxon>Metazoa</taxon>
        <taxon>Chordata</taxon>
        <taxon>Craniata</taxon>
        <taxon>Vertebrata</taxon>
        <taxon>Euteleostomi</taxon>
        <taxon>Mammalia</taxon>
        <taxon>Eutheria</taxon>
        <taxon>Laurasiatheria</taxon>
        <taxon>Carnivora</taxon>
        <taxon>Caniformia</taxon>
        <taxon>Ursidae</taxon>
        <taxon>Ursus</taxon>
    </lineage>
</organism>
<keyword evidence="2" id="KW-1185">Reference proteome</keyword>
<dbReference type="AlphaFoldDB" id="A0A8M1G470"/>
<accession>A0A8M1G470</accession>
<feature type="compositionally biased region" description="Low complexity" evidence="1">
    <location>
        <begin position="343"/>
        <end position="359"/>
    </location>
</feature>
<dbReference type="PRINTS" id="PR00929">
    <property type="entry name" value="ATHOOK"/>
</dbReference>
<feature type="compositionally biased region" description="Low complexity" evidence="1">
    <location>
        <begin position="307"/>
        <end position="323"/>
    </location>
</feature>
<dbReference type="Proteomes" id="UP000261680">
    <property type="component" value="Unplaced"/>
</dbReference>
<feature type="compositionally biased region" description="Low complexity" evidence="1">
    <location>
        <begin position="197"/>
        <end position="215"/>
    </location>
</feature>
<dbReference type="InterPro" id="IPR017956">
    <property type="entry name" value="AT_hook_DNA-bd_motif"/>
</dbReference>
<dbReference type="GeneID" id="121103646"/>
<feature type="compositionally biased region" description="Low complexity" evidence="1">
    <location>
        <begin position="277"/>
        <end position="288"/>
    </location>
</feature>
<evidence type="ECO:0000313" key="2">
    <source>
        <dbReference type="Proteomes" id="UP000261680"/>
    </source>
</evidence>
<feature type="compositionally biased region" description="Low complexity" evidence="1">
    <location>
        <begin position="393"/>
        <end position="402"/>
    </location>
</feature>
<feature type="compositionally biased region" description="Low complexity" evidence="1">
    <location>
        <begin position="75"/>
        <end position="88"/>
    </location>
</feature>
<feature type="compositionally biased region" description="Low complexity" evidence="1">
    <location>
        <begin position="174"/>
        <end position="183"/>
    </location>
</feature>
<feature type="compositionally biased region" description="Pro residues" evidence="1">
    <location>
        <begin position="216"/>
        <end position="227"/>
    </location>
</feature>
<reference evidence="3" key="1">
    <citation type="submission" date="2025-08" db="UniProtKB">
        <authorList>
            <consortium name="RefSeq"/>
        </authorList>
    </citation>
    <scope>IDENTIFICATION</scope>
    <source>
        <tissue evidence="3">Whole blood</tissue>
    </source>
</reference>
<feature type="compositionally biased region" description="Low complexity" evidence="1">
    <location>
        <begin position="228"/>
        <end position="238"/>
    </location>
</feature>
<name>A0A8M1G470_URSMA</name>